<gene>
    <name evidence="2" type="primary">PLEST001671</name>
    <name evidence="2" type="ORF">PLESTB_000833900</name>
</gene>
<evidence type="ECO:0000313" key="2">
    <source>
        <dbReference type="EMBL" id="GLC54197.1"/>
    </source>
</evidence>
<dbReference type="EMBL" id="BRXU01000009">
    <property type="protein sequence ID" value="GLC54197.1"/>
    <property type="molecule type" value="Genomic_DNA"/>
</dbReference>
<proteinExistence type="predicted"/>
<evidence type="ECO:0000313" key="3">
    <source>
        <dbReference type="Proteomes" id="UP001165080"/>
    </source>
</evidence>
<organism evidence="2 3">
    <name type="scientific">Pleodorina starrii</name>
    <dbReference type="NCBI Taxonomy" id="330485"/>
    <lineage>
        <taxon>Eukaryota</taxon>
        <taxon>Viridiplantae</taxon>
        <taxon>Chlorophyta</taxon>
        <taxon>core chlorophytes</taxon>
        <taxon>Chlorophyceae</taxon>
        <taxon>CS clade</taxon>
        <taxon>Chlamydomonadales</taxon>
        <taxon>Volvocaceae</taxon>
        <taxon>Pleodorina</taxon>
    </lineage>
</organism>
<reference evidence="2 3" key="1">
    <citation type="journal article" date="2023" name="Commun. Biol.">
        <title>Reorganization of the ancestral sex-determining regions during the evolution of trioecy in Pleodorina starrii.</title>
        <authorList>
            <person name="Takahashi K."/>
            <person name="Suzuki S."/>
            <person name="Kawai-Toyooka H."/>
            <person name="Yamamoto K."/>
            <person name="Hamaji T."/>
            <person name="Ootsuki R."/>
            <person name="Yamaguchi H."/>
            <person name="Kawachi M."/>
            <person name="Higashiyama T."/>
            <person name="Nozaki H."/>
        </authorList>
    </citation>
    <scope>NUCLEOTIDE SEQUENCE [LARGE SCALE GENOMIC DNA]</scope>
    <source>
        <strain evidence="2 3">NIES-4479</strain>
    </source>
</reference>
<feature type="region of interest" description="Disordered" evidence="1">
    <location>
        <begin position="41"/>
        <end position="65"/>
    </location>
</feature>
<keyword evidence="3" id="KW-1185">Reference proteome</keyword>
<feature type="region of interest" description="Disordered" evidence="1">
    <location>
        <begin position="133"/>
        <end position="197"/>
    </location>
</feature>
<accession>A0A9W6BL50</accession>
<comment type="caution">
    <text evidence="2">The sequence shown here is derived from an EMBL/GenBank/DDBJ whole genome shotgun (WGS) entry which is preliminary data.</text>
</comment>
<evidence type="ECO:0000256" key="1">
    <source>
        <dbReference type="SAM" id="MobiDB-lite"/>
    </source>
</evidence>
<protein>
    <submittedName>
        <fullName evidence="2">Uncharacterized protein</fullName>
    </submittedName>
</protein>
<name>A0A9W6BL50_9CHLO</name>
<dbReference type="AlphaFoldDB" id="A0A9W6BL50"/>
<dbReference type="Proteomes" id="UP001165080">
    <property type="component" value="Unassembled WGS sequence"/>
</dbReference>
<sequence length="366" mass="37412">MDAQLSEAQRTFVQFCGVLQELILNHQVAHSVIQSLHNDLPALQPERSGPGRHASSGFGAGGSTAQKAASALEQLQLLAPRLTPSAAVATGGGGDPSYRVAAECQDNYIVLQNATLRSRDLLRRLGELRRTAATALERQDPGSETGAAQDPDPAPERDPDQDPGSSAADPEGRQRHRQPGGSGGGEAGEPAGLPLTELDAGASDVDVDVDVDVVLAPDPISAADGAAAAAAASLGPDPVFATPSSASGGLTAASSAAAAAPPPPPQSSPAVLPLSGPDLAIFMGELCREVALEVEMLGRIAAAVELQTSAEDLYAYDMMLKLQPYTDERLVAAALAQRDLLVRPRAAAATGSEGRGQLAAAQPARR</sequence>